<evidence type="ECO:0000313" key="1">
    <source>
        <dbReference type="EMBL" id="GFS58029.1"/>
    </source>
</evidence>
<evidence type="ECO:0000313" key="2">
    <source>
        <dbReference type="Proteomes" id="UP000886998"/>
    </source>
</evidence>
<comment type="caution">
    <text evidence="1">The sequence shown here is derived from an EMBL/GenBank/DDBJ whole genome shotgun (WGS) entry which is preliminary data.</text>
</comment>
<sequence length="127" mass="15162">MKKVPTEVREHFLDEWEKIKIPKVLAKKLYEYEDVHGSTKRPAVPFINKEKSYRKTIPLKMRDILPQFEDRDVRNKENIQRREQIEDMLTISMKTIIKRMLIKPGVHLDVTLVVKKVVSQEHAERKA</sequence>
<dbReference type="OrthoDB" id="6470068at2759"/>
<accession>A0A8X6K2G2</accession>
<dbReference type="Proteomes" id="UP000886998">
    <property type="component" value="Unassembled WGS sequence"/>
</dbReference>
<reference evidence="1" key="1">
    <citation type="submission" date="2020-08" db="EMBL/GenBank/DDBJ databases">
        <title>Multicomponent nature underlies the extraordinary mechanical properties of spider dragline silk.</title>
        <authorList>
            <person name="Kono N."/>
            <person name="Nakamura H."/>
            <person name="Mori M."/>
            <person name="Yoshida Y."/>
            <person name="Ohtoshi R."/>
            <person name="Malay A.D."/>
            <person name="Moran D.A.P."/>
            <person name="Tomita M."/>
            <person name="Numata K."/>
            <person name="Arakawa K."/>
        </authorList>
    </citation>
    <scope>NUCLEOTIDE SEQUENCE</scope>
</reference>
<name>A0A8X6K2G2_9ARAC</name>
<organism evidence="1 2">
    <name type="scientific">Trichonephila inaurata madagascariensis</name>
    <dbReference type="NCBI Taxonomy" id="2747483"/>
    <lineage>
        <taxon>Eukaryota</taxon>
        <taxon>Metazoa</taxon>
        <taxon>Ecdysozoa</taxon>
        <taxon>Arthropoda</taxon>
        <taxon>Chelicerata</taxon>
        <taxon>Arachnida</taxon>
        <taxon>Araneae</taxon>
        <taxon>Araneomorphae</taxon>
        <taxon>Entelegynae</taxon>
        <taxon>Araneoidea</taxon>
        <taxon>Nephilidae</taxon>
        <taxon>Trichonephila</taxon>
        <taxon>Trichonephila inaurata</taxon>
    </lineage>
</organism>
<dbReference type="EMBL" id="BMAV01027301">
    <property type="protein sequence ID" value="GFS58029.1"/>
    <property type="molecule type" value="Genomic_DNA"/>
</dbReference>
<keyword evidence="2" id="KW-1185">Reference proteome</keyword>
<dbReference type="AlphaFoldDB" id="A0A8X6K2G2"/>
<gene>
    <name evidence="1" type="ORF">TNIN_220961</name>
</gene>
<protein>
    <submittedName>
        <fullName evidence="1">Uncharacterized protein</fullName>
    </submittedName>
</protein>
<proteinExistence type="predicted"/>